<dbReference type="EMBL" id="JASCZI010000078">
    <property type="protein sequence ID" value="MED6108329.1"/>
    <property type="molecule type" value="Genomic_DNA"/>
</dbReference>
<protein>
    <recommendedName>
        <fullName evidence="3">Secreted protein</fullName>
    </recommendedName>
</protein>
<evidence type="ECO:0000313" key="2">
    <source>
        <dbReference type="Proteomes" id="UP001341840"/>
    </source>
</evidence>
<organism evidence="1 2">
    <name type="scientific">Stylosanthes scabra</name>
    <dbReference type="NCBI Taxonomy" id="79078"/>
    <lineage>
        <taxon>Eukaryota</taxon>
        <taxon>Viridiplantae</taxon>
        <taxon>Streptophyta</taxon>
        <taxon>Embryophyta</taxon>
        <taxon>Tracheophyta</taxon>
        <taxon>Spermatophyta</taxon>
        <taxon>Magnoliopsida</taxon>
        <taxon>eudicotyledons</taxon>
        <taxon>Gunneridae</taxon>
        <taxon>Pentapetalae</taxon>
        <taxon>rosids</taxon>
        <taxon>fabids</taxon>
        <taxon>Fabales</taxon>
        <taxon>Fabaceae</taxon>
        <taxon>Papilionoideae</taxon>
        <taxon>50 kb inversion clade</taxon>
        <taxon>dalbergioids sensu lato</taxon>
        <taxon>Dalbergieae</taxon>
        <taxon>Pterocarpus clade</taxon>
        <taxon>Stylosanthes</taxon>
    </lineage>
</organism>
<name>A0ABU6Q8X2_9FABA</name>
<gene>
    <name evidence="1" type="ORF">PIB30_022754</name>
</gene>
<comment type="caution">
    <text evidence="1">The sequence shown here is derived from an EMBL/GenBank/DDBJ whole genome shotgun (WGS) entry which is preliminary data.</text>
</comment>
<dbReference type="Proteomes" id="UP001341840">
    <property type="component" value="Unassembled WGS sequence"/>
</dbReference>
<proteinExistence type="predicted"/>
<keyword evidence="2" id="KW-1185">Reference proteome</keyword>
<accession>A0ABU6Q8X2</accession>
<sequence length="94" mass="10463">MVGAAVFLLAVHSNPTRPALVHHYSGQRCRHCKLLEPPFCFALLFWTTATALSYCFCACLCGVAAVQDLDFSICDYLRKLITGTREKSSRSLIH</sequence>
<reference evidence="1 2" key="1">
    <citation type="journal article" date="2023" name="Plants (Basel)">
        <title>Bridging the Gap: Combining Genomics and Transcriptomics Approaches to Understand Stylosanthes scabra, an Orphan Legume from the Brazilian Caatinga.</title>
        <authorList>
            <person name="Ferreira-Neto J.R.C."/>
            <person name="da Silva M.D."/>
            <person name="Binneck E."/>
            <person name="de Melo N.F."/>
            <person name="da Silva R.H."/>
            <person name="de Melo A.L.T.M."/>
            <person name="Pandolfi V."/>
            <person name="Bustamante F.O."/>
            <person name="Brasileiro-Vidal A.C."/>
            <person name="Benko-Iseppon A.M."/>
        </authorList>
    </citation>
    <scope>NUCLEOTIDE SEQUENCE [LARGE SCALE GENOMIC DNA]</scope>
    <source>
        <tissue evidence="1">Leaves</tissue>
    </source>
</reference>
<evidence type="ECO:0008006" key="3">
    <source>
        <dbReference type="Google" id="ProtNLM"/>
    </source>
</evidence>
<evidence type="ECO:0000313" key="1">
    <source>
        <dbReference type="EMBL" id="MED6108329.1"/>
    </source>
</evidence>